<evidence type="ECO:0000313" key="11">
    <source>
        <dbReference type="Proteomes" id="UP001177943"/>
    </source>
</evidence>
<dbReference type="InterPro" id="IPR050093">
    <property type="entry name" value="ABC_SmlMolc_Importer"/>
</dbReference>
<dbReference type="GO" id="GO:0015418">
    <property type="term" value="F:ABC-type quaternary ammonium compound transporting activity"/>
    <property type="evidence" value="ECO:0007669"/>
    <property type="project" value="UniProtKB-EC"/>
</dbReference>
<dbReference type="InterPro" id="IPR003439">
    <property type="entry name" value="ABC_transporter-like_ATP-bd"/>
</dbReference>
<name>A0AA95KTE9_9BACL</name>
<evidence type="ECO:0000259" key="9">
    <source>
        <dbReference type="PROSITE" id="PS50893"/>
    </source>
</evidence>
<dbReference type="PANTHER" id="PTHR42781">
    <property type="entry name" value="SPERMIDINE/PUTRESCINE IMPORT ATP-BINDING PROTEIN POTA"/>
    <property type="match status" value="1"/>
</dbReference>
<comment type="subunit">
    <text evidence="5">The complex is composed of two ATP-binding proteins (OpuCA), two transmembrane proteins (OpuCB and OpuCD) and a solute-binding protein (OpuCC).</text>
</comment>
<dbReference type="FunFam" id="3.40.50.300:FF:000425">
    <property type="entry name" value="Probable ABC transporter, ATP-binding subunit"/>
    <property type="match status" value="1"/>
</dbReference>
<feature type="region of interest" description="Disordered" evidence="8">
    <location>
        <begin position="351"/>
        <end position="374"/>
    </location>
</feature>
<evidence type="ECO:0000313" key="10">
    <source>
        <dbReference type="EMBL" id="WHX48788.1"/>
    </source>
</evidence>
<reference evidence="10" key="1">
    <citation type="submission" date="2023-05" db="EMBL/GenBank/DDBJ databases">
        <title>Comparative genomics of Bacillaceae isolates and their secondary metabolite potential.</title>
        <authorList>
            <person name="Song L."/>
            <person name="Nielsen L.J."/>
            <person name="Mohite O."/>
            <person name="Xu X."/>
            <person name="Weber T."/>
            <person name="Kovacs A.T."/>
        </authorList>
    </citation>
    <scope>NUCLEOTIDE SEQUENCE</scope>
    <source>
        <strain evidence="10">B2_4</strain>
    </source>
</reference>
<evidence type="ECO:0000256" key="7">
    <source>
        <dbReference type="ARBA" id="ARBA00070305"/>
    </source>
</evidence>
<dbReference type="RefSeq" id="WP_283926101.1">
    <property type="nucleotide sequence ID" value="NZ_CP126084.1"/>
</dbReference>
<dbReference type="InterPro" id="IPR017871">
    <property type="entry name" value="ABC_transporter-like_CS"/>
</dbReference>
<dbReference type="Pfam" id="PF00005">
    <property type="entry name" value="ABC_tran"/>
    <property type="match status" value="1"/>
</dbReference>
<feature type="domain" description="ABC transporter" evidence="9">
    <location>
        <begin position="3"/>
        <end position="241"/>
    </location>
</feature>
<dbReference type="InterPro" id="IPR013611">
    <property type="entry name" value="Transp-assoc_OB_typ2"/>
</dbReference>
<proteinExistence type="predicted"/>
<dbReference type="GO" id="GO:0005524">
    <property type="term" value="F:ATP binding"/>
    <property type="evidence" value="ECO:0007669"/>
    <property type="project" value="UniProtKB-KW"/>
</dbReference>
<dbReference type="Pfam" id="PF08402">
    <property type="entry name" value="TOBE_2"/>
    <property type="match status" value="1"/>
</dbReference>
<dbReference type="GO" id="GO:0016887">
    <property type="term" value="F:ATP hydrolysis activity"/>
    <property type="evidence" value="ECO:0007669"/>
    <property type="project" value="InterPro"/>
</dbReference>
<dbReference type="SMART" id="SM00382">
    <property type="entry name" value="AAA"/>
    <property type="match status" value="1"/>
</dbReference>
<sequence length="374" mass="41189">MTIQLKQVSKTFGSFQALQSINLNIADGEFVAILGPSGCGKTTLLRMLAGFEQPTSGEITIGGSVVASSRSSLPPEKRRIGMVFQNFALWPHMNIYEHVRFPIRTHKETPRAIREREEERINEVLQLVGLAHLAKRMPHELSGGQKQRVAIARAIAPQPALLLMDEPLSSLDAMLRMDMRREIQSVHRETGSAIVYVTHDQGEALSMADRIVVMKDGRIEQVGTPQEIYLRPQTEFVARFVSKANLIQGSWSGNRFMPLGADPSTFWPGDAVADCFKSQGLYPVRPDQFRLEPAHTGGLYGEIVNVQFQGKEFNYDVRAAGQQWEVISPAAFKLHDQVTLHIPGVASKASLDASSSTGSSSTPDAAPLQVTSGW</sequence>
<dbReference type="SUPFAM" id="SSF50331">
    <property type="entry name" value="MOP-like"/>
    <property type="match status" value="1"/>
</dbReference>
<evidence type="ECO:0000256" key="4">
    <source>
        <dbReference type="ARBA" id="ARBA00052482"/>
    </source>
</evidence>
<keyword evidence="3 10" id="KW-0067">ATP-binding</keyword>
<dbReference type="EMBL" id="CP126084">
    <property type="protein sequence ID" value="WHX48788.1"/>
    <property type="molecule type" value="Genomic_DNA"/>
</dbReference>
<dbReference type="InterPro" id="IPR003593">
    <property type="entry name" value="AAA+_ATPase"/>
</dbReference>
<evidence type="ECO:0000256" key="6">
    <source>
        <dbReference type="ARBA" id="ARBA00066388"/>
    </source>
</evidence>
<evidence type="ECO:0000256" key="3">
    <source>
        <dbReference type="ARBA" id="ARBA00022840"/>
    </source>
</evidence>
<dbReference type="PANTHER" id="PTHR42781:SF4">
    <property type="entry name" value="SPERMIDINE_PUTRESCINE IMPORT ATP-BINDING PROTEIN POTA"/>
    <property type="match status" value="1"/>
</dbReference>
<dbReference type="KEGG" id="pwn:QNH46_22495"/>
<dbReference type="EC" id="7.6.2.9" evidence="6"/>
<evidence type="ECO:0000256" key="5">
    <source>
        <dbReference type="ARBA" id="ARBA00063934"/>
    </source>
</evidence>
<dbReference type="InterPro" id="IPR027417">
    <property type="entry name" value="P-loop_NTPase"/>
</dbReference>
<evidence type="ECO:0000256" key="2">
    <source>
        <dbReference type="ARBA" id="ARBA00022741"/>
    </source>
</evidence>
<protein>
    <recommendedName>
        <fullName evidence="7">Carnitine transport ATP-binding protein OpuCA</fullName>
        <ecNumber evidence="6">7.6.2.9</ecNumber>
    </recommendedName>
</protein>
<dbReference type="SUPFAM" id="SSF52540">
    <property type="entry name" value="P-loop containing nucleoside triphosphate hydrolases"/>
    <property type="match status" value="1"/>
</dbReference>
<keyword evidence="2" id="KW-0547">Nucleotide-binding</keyword>
<dbReference type="PROSITE" id="PS00211">
    <property type="entry name" value="ABC_TRANSPORTER_1"/>
    <property type="match status" value="1"/>
</dbReference>
<feature type="compositionally biased region" description="Low complexity" evidence="8">
    <location>
        <begin position="351"/>
        <end position="367"/>
    </location>
</feature>
<dbReference type="Gene3D" id="3.40.50.300">
    <property type="entry name" value="P-loop containing nucleotide triphosphate hydrolases"/>
    <property type="match status" value="1"/>
</dbReference>
<gene>
    <name evidence="10" type="ORF">QNH46_22495</name>
</gene>
<dbReference type="InterPro" id="IPR008995">
    <property type="entry name" value="Mo/tungstate-bd_C_term_dom"/>
</dbReference>
<keyword evidence="1" id="KW-0813">Transport</keyword>
<accession>A0AA95KTE9</accession>
<evidence type="ECO:0000256" key="8">
    <source>
        <dbReference type="SAM" id="MobiDB-lite"/>
    </source>
</evidence>
<dbReference type="AlphaFoldDB" id="A0AA95KTE9"/>
<evidence type="ECO:0000256" key="1">
    <source>
        <dbReference type="ARBA" id="ARBA00022448"/>
    </source>
</evidence>
<dbReference type="PROSITE" id="PS50893">
    <property type="entry name" value="ABC_TRANSPORTER_2"/>
    <property type="match status" value="1"/>
</dbReference>
<organism evidence="10 11">
    <name type="scientific">Paenibacillus woosongensis</name>
    <dbReference type="NCBI Taxonomy" id="307580"/>
    <lineage>
        <taxon>Bacteria</taxon>
        <taxon>Bacillati</taxon>
        <taxon>Bacillota</taxon>
        <taxon>Bacilli</taxon>
        <taxon>Bacillales</taxon>
        <taxon>Paenibacillaceae</taxon>
        <taxon>Paenibacillus</taxon>
    </lineage>
</organism>
<comment type="catalytic activity">
    <reaction evidence="4">
        <text>a quaternary ammonium(out) + ATP + H2O = a quaternary ammonium(in) + ADP + phosphate + H(+)</text>
        <dbReference type="Rhea" id="RHEA:11036"/>
        <dbReference type="ChEBI" id="CHEBI:15377"/>
        <dbReference type="ChEBI" id="CHEBI:15378"/>
        <dbReference type="ChEBI" id="CHEBI:30616"/>
        <dbReference type="ChEBI" id="CHEBI:35267"/>
        <dbReference type="ChEBI" id="CHEBI:43474"/>
        <dbReference type="ChEBI" id="CHEBI:456216"/>
        <dbReference type="EC" id="7.6.2.9"/>
    </reaction>
</comment>
<dbReference type="Proteomes" id="UP001177943">
    <property type="component" value="Chromosome"/>
</dbReference>
<dbReference type="GO" id="GO:0043190">
    <property type="term" value="C:ATP-binding cassette (ABC) transporter complex"/>
    <property type="evidence" value="ECO:0007669"/>
    <property type="project" value="InterPro"/>
</dbReference>